<dbReference type="PROSITE" id="PS51913">
    <property type="entry name" value="HTH_HARE"/>
    <property type="match status" value="1"/>
</dbReference>
<feature type="region of interest" description="Disordered" evidence="6">
    <location>
        <begin position="335"/>
        <end position="387"/>
    </location>
</feature>
<dbReference type="SUPFAM" id="SSF46689">
    <property type="entry name" value="Homeodomain-like"/>
    <property type="match status" value="1"/>
</dbReference>
<dbReference type="EMBL" id="CAMAPE010000058">
    <property type="protein sequence ID" value="CAH9112170.1"/>
    <property type="molecule type" value="Genomic_DNA"/>
</dbReference>
<feature type="region of interest" description="Disordered" evidence="6">
    <location>
        <begin position="784"/>
        <end position="814"/>
    </location>
</feature>
<feature type="compositionally biased region" description="Polar residues" evidence="6">
    <location>
        <begin position="10"/>
        <end position="19"/>
    </location>
</feature>
<evidence type="ECO:0000256" key="5">
    <source>
        <dbReference type="RuleBase" id="RU000682"/>
    </source>
</evidence>
<dbReference type="GO" id="GO:0006357">
    <property type="term" value="P:regulation of transcription by RNA polymerase II"/>
    <property type="evidence" value="ECO:0007669"/>
    <property type="project" value="InterPro"/>
</dbReference>
<dbReference type="PROSITE" id="PS50071">
    <property type="entry name" value="HOMEOBOX_2"/>
    <property type="match status" value="1"/>
</dbReference>
<dbReference type="Pfam" id="PF02791">
    <property type="entry name" value="DDT"/>
    <property type="match status" value="1"/>
</dbReference>
<feature type="domain" description="DDT" evidence="8">
    <location>
        <begin position="505"/>
        <end position="564"/>
    </location>
</feature>
<feature type="compositionally biased region" description="Acidic residues" evidence="6">
    <location>
        <begin position="788"/>
        <end position="810"/>
    </location>
</feature>
<feature type="region of interest" description="Disordered" evidence="6">
    <location>
        <begin position="1403"/>
        <end position="1637"/>
    </location>
</feature>
<dbReference type="PANTHER" id="PTHR36968">
    <property type="entry name" value="HOMEOBOX-DDT DOMAIN PROTEIN RLT2"/>
    <property type="match status" value="1"/>
</dbReference>
<feature type="domain" description="Homeobox" evidence="7">
    <location>
        <begin position="21"/>
        <end position="81"/>
    </location>
</feature>
<evidence type="ECO:0000256" key="2">
    <source>
        <dbReference type="ARBA" id="ARBA00023163"/>
    </source>
</evidence>
<accession>A0A9P0ZRB2</accession>
<evidence type="ECO:0000256" key="4">
    <source>
        <dbReference type="PROSITE-ProRule" id="PRU00108"/>
    </source>
</evidence>
<feature type="region of interest" description="Disordered" evidence="6">
    <location>
        <begin position="839"/>
        <end position="871"/>
    </location>
</feature>
<dbReference type="InterPro" id="IPR028941">
    <property type="entry name" value="WHIM2_dom"/>
</dbReference>
<dbReference type="Gene3D" id="1.10.10.60">
    <property type="entry name" value="Homeodomain-like"/>
    <property type="match status" value="1"/>
</dbReference>
<feature type="compositionally biased region" description="Basic and acidic residues" evidence="6">
    <location>
        <begin position="1500"/>
        <end position="1527"/>
    </location>
</feature>
<organism evidence="10 11">
    <name type="scientific">Cuscuta europaea</name>
    <name type="common">European dodder</name>
    <dbReference type="NCBI Taxonomy" id="41803"/>
    <lineage>
        <taxon>Eukaryota</taxon>
        <taxon>Viridiplantae</taxon>
        <taxon>Streptophyta</taxon>
        <taxon>Embryophyta</taxon>
        <taxon>Tracheophyta</taxon>
        <taxon>Spermatophyta</taxon>
        <taxon>Magnoliopsida</taxon>
        <taxon>eudicotyledons</taxon>
        <taxon>Gunneridae</taxon>
        <taxon>Pentapetalae</taxon>
        <taxon>asterids</taxon>
        <taxon>lamiids</taxon>
        <taxon>Solanales</taxon>
        <taxon>Convolvulaceae</taxon>
        <taxon>Cuscuteae</taxon>
        <taxon>Cuscuta</taxon>
        <taxon>Cuscuta subgen. Cuscuta</taxon>
    </lineage>
</organism>
<dbReference type="InterPro" id="IPR009057">
    <property type="entry name" value="Homeodomain-like_sf"/>
</dbReference>
<keyword evidence="3 4" id="KW-0539">Nucleus</keyword>
<dbReference type="InterPro" id="IPR001356">
    <property type="entry name" value="HD"/>
</dbReference>
<dbReference type="Proteomes" id="UP001152484">
    <property type="component" value="Unassembled WGS sequence"/>
</dbReference>
<gene>
    <name evidence="10" type="ORF">CEURO_LOCUS19533</name>
</gene>
<dbReference type="Pfam" id="PF05066">
    <property type="entry name" value="HARE-HTH"/>
    <property type="match status" value="1"/>
</dbReference>
<protein>
    <submittedName>
        <fullName evidence="10">Uncharacterized protein</fullName>
    </submittedName>
</protein>
<sequence length="1637" mass="183742">MEGGSEGESNKNALQSPSDGQPKKPKRQMKTPFQLETLEKVYAMETYPSEAIRAELSEKLGLTDRQLQMWFCHRRLKDKKEAAGVAVMKPRMEPNVGVSGKKSFTELTRDEVTIPETGVDNRSGSGSGSGSSQFGNGEGMPTLPMRYYESPKAVTERRIISCIESQLGEPLRKDAPILGVEFDELPPGAFGAPIVSIEHRDRYRNSYDTELFGPYETKPYNALPSSLPELPESRIRADRCEQIPPSYHYDSPVRVPASKPLSVIQDNGHFSREYGVEAHASTLNILTQHGLQGQYPSPTSGSALIIAANECSMQMDHEHKNDEARIERDAQVHEKRIKKELEKQDLLKRKREEQMKKEMERQERERKKEEQRLMREKQKKEERFQREEKRELERREKFLQKELLRAERKRQKEELRREKEATKQKAAMERAAARKFAKESLELIEDERLELMELAVSKKGLSSLGSLDYDTLQNLEAYQECLCEFPPKSIEMKSPFSFHPWIDSQENIGNLLMAWRFCINFADVFGLWPFTLDEFVQAFHDCDSRLLSEIHIALLKTIIKDIEDVVRTPSGGPGTNQYSAVNPEGGHPKIVEGAYTWGFDICNWKKHLNPLTWPEVLRQFALSAGLGPQLKKKKSKEHAILNDNDEIKGCEDIISTLRSGSAAESAVAIMQEKGFILQRKSRHRLTPGTVKFAAYHLLALEGEKGLNVIDLAEKIQKSGLRDLTTSKTPEASISVALSRDPLLFERVAPSTYCVRPSFRKDPANAEEIISVAREKIQRYVNGFLDGQNADDEERDDDSECDAADGQEGDDLGTPSDVIKNIDLQNDMCACLVNGKDNSSAETAKEDGLDTVGIGGSSPGPEGAEIDESQSGEPWVQGLTEGDYSNLCVEERLNALIALISIANEGNSIRGVLEERLDAANALKKQMWAEAQLDRRRIKEENLIKFQLQDCSLAIPAEGSQSPFTLPVSKVPELQAHTLLVNDTSVGLNNVPNQVEFFSAERSMVPLDISTSPFISTVQPSGYTAERSRMQLKSFIGHRAEEMYVYRSLPLGQDRRRNRYWLFVASGTSHDPGSGRIFVESPVGLWKLIDTEEAFDTLLTSLDTRGLRESHLHIMLQKIEIPFRERARRNALHSVGGQSFNVGGDSPNSMVCNTNSDREEPSFKIELGKNEEEKKNVLRRYKDFQIWMWKEQFGLSSLCALRDGQKRRFPLLGVCDRCLDTFLFEEDVCGSCHKTFGKVDFVVKLLESENSSNDMIKFDNEDLIISNTCPLRIILIKAVLSMLEASVPGEALQSSWTEDIRRMWGLKLHNLSSSEDLLQVFTQFEGVVERDYLSSSFETTRELLGLSFSLRVPSTQIGFPEYLPWIPLTTAAVALRLFEFDASLSYDAEQKAKPCYDAPKVESVTKAEPTVVDQSTHIKEENWNYTGHSSGGSRGKQTRRGRGGRPRGRLPKENTGSISDSTAGERIPKGSSAGPISRGRRTIRRRREQSFAIEDTGGGEYGRRVPESPELLYGREEPDMMDINTERTLDDDDDSNNGEEMESVDSGEQNLCVFSKWGPPSFHTPNHSNGEMEITDEEANSSSSSEDEEEEGGGYREDGQNLEGGGGGGVYMDDGNDSDISGDEKGGSDSDDYGDYSD</sequence>
<evidence type="ECO:0000259" key="8">
    <source>
        <dbReference type="PROSITE" id="PS50827"/>
    </source>
</evidence>
<proteinExistence type="predicted"/>
<dbReference type="InterPro" id="IPR044977">
    <property type="entry name" value="RLT1-3"/>
</dbReference>
<keyword evidence="4 5" id="KW-0238">DNA-binding</keyword>
<dbReference type="GO" id="GO:0005634">
    <property type="term" value="C:nucleus"/>
    <property type="evidence" value="ECO:0007669"/>
    <property type="project" value="UniProtKB-SubCell"/>
</dbReference>
<evidence type="ECO:0000256" key="6">
    <source>
        <dbReference type="SAM" id="MobiDB-lite"/>
    </source>
</evidence>
<name>A0A9P0ZRB2_CUSEU</name>
<dbReference type="Pfam" id="PF15613">
    <property type="entry name" value="WSD"/>
    <property type="match status" value="1"/>
</dbReference>
<dbReference type="InterPro" id="IPR028942">
    <property type="entry name" value="WHIM1_dom"/>
</dbReference>
<dbReference type="InterPro" id="IPR007759">
    <property type="entry name" value="Asxl_HARE-HTH"/>
</dbReference>
<evidence type="ECO:0000256" key="1">
    <source>
        <dbReference type="ARBA" id="ARBA00004123"/>
    </source>
</evidence>
<dbReference type="Pfam" id="PF15612">
    <property type="entry name" value="WHIM1"/>
    <property type="match status" value="1"/>
</dbReference>
<dbReference type="CDD" id="cd00086">
    <property type="entry name" value="homeodomain"/>
    <property type="match status" value="1"/>
</dbReference>
<dbReference type="PROSITE" id="PS50827">
    <property type="entry name" value="DDT"/>
    <property type="match status" value="1"/>
</dbReference>
<feature type="DNA-binding region" description="Homeobox" evidence="4">
    <location>
        <begin position="23"/>
        <end position="82"/>
    </location>
</feature>
<evidence type="ECO:0000259" key="9">
    <source>
        <dbReference type="PROSITE" id="PS51913"/>
    </source>
</evidence>
<dbReference type="SMART" id="SM00389">
    <property type="entry name" value="HOX"/>
    <property type="match status" value="1"/>
</dbReference>
<evidence type="ECO:0000256" key="3">
    <source>
        <dbReference type="ARBA" id="ARBA00023242"/>
    </source>
</evidence>
<feature type="domain" description="HTH HARE-type" evidence="9">
    <location>
        <begin position="688"/>
        <end position="757"/>
    </location>
</feature>
<dbReference type="SMART" id="SM00571">
    <property type="entry name" value="DDT"/>
    <property type="match status" value="1"/>
</dbReference>
<evidence type="ECO:0000313" key="10">
    <source>
        <dbReference type="EMBL" id="CAH9112170.1"/>
    </source>
</evidence>
<feature type="compositionally biased region" description="Acidic residues" evidence="6">
    <location>
        <begin position="1572"/>
        <end position="1591"/>
    </location>
</feature>
<dbReference type="Pfam" id="PF00046">
    <property type="entry name" value="Homeodomain"/>
    <property type="match status" value="1"/>
</dbReference>
<feature type="compositionally biased region" description="Basic residues" evidence="6">
    <location>
        <begin position="1477"/>
        <end position="1486"/>
    </location>
</feature>
<dbReference type="OrthoDB" id="6159439at2759"/>
<dbReference type="GO" id="GO:0003677">
    <property type="term" value="F:DNA binding"/>
    <property type="evidence" value="ECO:0007669"/>
    <property type="project" value="UniProtKB-UniRule"/>
</dbReference>
<keyword evidence="2" id="KW-0804">Transcription</keyword>
<evidence type="ECO:0000259" key="7">
    <source>
        <dbReference type="PROSITE" id="PS50071"/>
    </source>
</evidence>
<evidence type="ECO:0000313" key="11">
    <source>
        <dbReference type="Proteomes" id="UP001152484"/>
    </source>
</evidence>
<keyword evidence="11" id="KW-1185">Reference proteome</keyword>
<feature type="compositionally biased region" description="Basic residues" evidence="6">
    <location>
        <begin position="1435"/>
        <end position="1448"/>
    </location>
</feature>
<dbReference type="InterPro" id="IPR018501">
    <property type="entry name" value="DDT_dom"/>
</dbReference>
<comment type="subcellular location">
    <subcellularLocation>
        <location evidence="1 4 5">Nucleus</location>
    </subcellularLocation>
</comment>
<keyword evidence="4 5" id="KW-0371">Homeobox</keyword>
<feature type="region of interest" description="Disordered" evidence="6">
    <location>
        <begin position="1"/>
        <end position="32"/>
    </location>
</feature>
<feature type="compositionally biased region" description="Acidic residues" evidence="6">
    <location>
        <begin position="1528"/>
        <end position="1544"/>
    </location>
</feature>
<dbReference type="PANTHER" id="PTHR36968:SF13">
    <property type="entry name" value="HOMEOBOX-DDT DOMAIN PROTEIN RLT1"/>
    <property type="match status" value="1"/>
</dbReference>
<comment type="caution">
    <text evidence="10">The sequence shown here is derived from an EMBL/GenBank/DDBJ whole genome shotgun (WGS) entry which is preliminary data.</text>
</comment>
<feature type="region of interest" description="Disordered" evidence="6">
    <location>
        <begin position="111"/>
        <end position="142"/>
    </location>
</feature>
<feature type="compositionally biased region" description="Acidic residues" evidence="6">
    <location>
        <begin position="1628"/>
        <end position="1637"/>
    </location>
</feature>
<reference evidence="10" key="1">
    <citation type="submission" date="2022-07" db="EMBL/GenBank/DDBJ databases">
        <authorList>
            <person name="Macas J."/>
            <person name="Novak P."/>
            <person name="Neumann P."/>
        </authorList>
    </citation>
    <scope>NUCLEOTIDE SEQUENCE</scope>
</reference>